<organism evidence="7 8">
    <name type="scientific">Parafrankia irregularis</name>
    <dbReference type="NCBI Taxonomy" id="795642"/>
    <lineage>
        <taxon>Bacteria</taxon>
        <taxon>Bacillati</taxon>
        <taxon>Actinomycetota</taxon>
        <taxon>Actinomycetes</taxon>
        <taxon>Frankiales</taxon>
        <taxon>Frankiaceae</taxon>
        <taxon>Parafrankia</taxon>
    </lineage>
</organism>
<keyword evidence="8" id="KW-1185">Reference proteome</keyword>
<reference evidence="8" key="1">
    <citation type="submission" date="2015-11" db="EMBL/GenBank/DDBJ databases">
        <authorList>
            <person name="Varghese N."/>
        </authorList>
    </citation>
    <scope>NUCLEOTIDE SEQUENCE [LARGE SCALE GENOMIC DNA]</scope>
    <source>
        <strain evidence="8">DSM 45899</strain>
    </source>
</reference>
<evidence type="ECO:0000256" key="3">
    <source>
        <dbReference type="ARBA" id="ARBA00022692"/>
    </source>
</evidence>
<feature type="transmembrane region" description="Helical" evidence="6">
    <location>
        <begin position="346"/>
        <end position="369"/>
    </location>
</feature>
<sequence length="396" mass="41448">MTAATICEGGITAAICYFVAKNPSQGRDVVKTGALILFVSGLAVGVAGILAAPWITTEAVDAFRMAFIAQPLIFAGACWVFALQATSISAWNLVRVMQPAAYCILIFLVVLGTTLTVTWAVWCLTASIALQALLAAILGGRTLPGRGRVRRDVGVELARYGSATTLSSIPLALASRLDVLLLAVLVEPAQLGRYTVANSIIIVGIPLCSAFGLVAMPRLAAYRSSEATEVSRRSSILRITFAAVSASLLSGTLIVIAVSAAAPFFLVALLGEQFRGGVDLLWIMAGGVALIGCNRTMHEILRGLGENIAVARCELIDLVAKFALVVALTPTMGIYGAAIASSVASGITFILLLRSVLGVLDIPLNTVLMRSRQLISMRRGPFMRKAATSTGRGSAV</sequence>
<proteinExistence type="predicted"/>
<evidence type="ECO:0000313" key="7">
    <source>
        <dbReference type="EMBL" id="CUU53785.1"/>
    </source>
</evidence>
<feature type="transmembrane region" description="Helical" evidence="6">
    <location>
        <begin position="236"/>
        <end position="268"/>
    </location>
</feature>
<comment type="subcellular location">
    <subcellularLocation>
        <location evidence="1">Cell membrane</location>
        <topology evidence="1">Multi-pass membrane protein</topology>
    </subcellularLocation>
</comment>
<accession>A0A0S4QEW8</accession>
<dbReference type="InterPro" id="IPR050833">
    <property type="entry name" value="Poly_Biosynth_Transport"/>
</dbReference>
<gene>
    <name evidence="7" type="ORF">Ga0074812_101283</name>
</gene>
<dbReference type="PANTHER" id="PTHR30250:SF11">
    <property type="entry name" value="O-ANTIGEN TRANSPORTER-RELATED"/>
    <property type="match status" value="1"/>
</dbReference>
<dbReference type="Proteomes" id="UP000198802">
    <property type="component" value="Unassembled WGS sequence"/>
</dbReference>
<evidence type="ECO:0000313" key="8">
    <source>
        <dbReference type="Proteomes" id="UP000198802"/>
    </source>
</evidence>
<dbReference type="AlphaFoldDB" id="A0A0S4QEW8"/>
<dbReference type="GO" id="GO:0005886">
    <property type="term" value="C:plasma membrane"/>
    <property type="evidence" value="ECO:0007669"/>
    <property type="project" value="UniProtKB-SubCell"/>
</dbReference>
<feature type="transmembrane region" description="Helical" evidence="6">
    <location>
        <begin position="280"/>
        <end position="297"/>
    </location>
</feature>
<keyword evidence="4 6" id="KW-1133">Transmembrane helix</keyword>
<evidence type="ECO:0000256" key="4">
    <source>
        <dbReference type="ARBA" id="ARBA00022989"/>
    </source>
</evidence>
<keyword evidence="2" id="KW-1003">Cell membrane</keyword>
<evidence type="ECO:0000256" key="2">
    <source>
        <dbReference type="ARBA" id="ARBA00022475"/>
    </source>
</evidence>
<name>A0A0S4QEW8_9ACTN</name>
<keyword evidence="5 6" id="KW-0472">Membrane</keyword>
<dbReference type="PANTHER" id="PTHR30250">
    <property type="entry name" value="PST FAMILY PREDICTED COLANIC ACID TRANSPORTER"/>
    <property type="match status" value="1"/>
</dbReference>
<evidence type="ECO:0000256" key="5">
    <source>
        <dbReference type="ARBA" id="ARBA00023136"/>
    </source>
</evidence>
<evidence type="ECO:0000256" key="1">
    <source>
        <dbReference type="ARBA" id="ARBA00004651"/>
    </source>
</evidence>
<feature type="transmembrane region" description="Helical" evidence="6">
    <location>
        <begin position="34"/>
        <end position="56"/>
    </location>
</feature>
<evidence type="ECO:0000256" key="6">
    <source>
        <dbReference type="SAM" id="Phobius"/>
    </source>
</evidence>
<keyword evidence="3 6" id="KW-0812">Transmembrane</keyword>
<dbReference type="EMBL" id="FAOZ01000001">
    <property type="protein sequence ID" value="CUU53785.1"/>
    <property type="molecule type" value="Genomic_DNA"/>
</dbReference>
<protein>
    <submittedName>
        <fullName evidence="7">Membrane protein involved in the export of O-antigen and teichoic acid</fullName>
    </submittedName>
</protein>
<feature type="transmembrane region" description="Helical" evidence="6">
    <location>
        <begin position="93"/>
        <end position="113"/>
    </location>
</feature>
<feature type="transmembrane region" description="Helical" evidence="6">
    <location>
        <begin position="318"/>
        <end position="340"/>
    </location>
</feature>
<feature type="transmembrane region" description="Helical" evidence="6">
    <location>
        <begin position="196"/>
        <end position="215"/>
    </location>
</feature>